<comment type="subcellular location">
    <subcellularLocation>
        <location evidence="1">Cell envelope</location>
    </subcellularLocation>
</comment>
<protein>
    <submittedName>
        <fullName evidence="7">Oxidoreductase</fullName>
    </submittedName>
</protein>
<keyword evidence="5" id="KW-0408">Iron</keyword>
<dbReference type="GO" id="GO:0046872">
    <property type="term" value="F:metal ion binding"/>
    <property type="evidence" value="ECO:0007669"/>
    <property type="project" value="UniProtKB-KW"/>
</dbReference>
<dbReference type="PANTHER" id="PTHR43545">
    <property type="entry name" value="FORMATE DEHYDROGENASE, NITRATE-INDUCIBLE, IRON-SULFUR SUBUNIT"/>
    <property type="match status" value="1"/>
</dbReference>
<sequence>MAQTGEYGLLIDYQYCSGCHACEVACKKEHDLPKGDFGIKIVQDGPRQCSDGVWEYDYLPVPTHLCDLCAVRVEAGKLPTCVHHCQAGVMVYGTLEELAAKAKAAAKDKMVIFAK</sequence>
<evidence type="ECO:0000313" key="7">
    <source>
        <dbReference type="EMBL" id="RDB65136.1"/>
    </source>
</evidence>
<dbReference type="Proteomes" id="UP000254000">
    <property type="component" value="Unassembled WGS sequence"/>
</dbReference>
<evidence type="ECO:0000256" key="3">
    <source>
        <dbReference type="ARBA" id="ARBA00022723"/>
    </source>
</evidence>
<reference evidence="7 8" key="1">
    <citation type="journal article" date="2018" name="Elife">
        <title>Discovery and characterization of a prevalent human gut bacterial enzyme sufficient for the inactivation of a family of plant toxins.</title>
        <authorList>
            <person name="Koppel N."/>
            <person name="Bisanz J.E."/>
            <person name="Pandelia M.E."/>
            <person name="Turnbaugh P.J."/>
            <person name="Balskus E.P."/>
        </authorList>
    </citation>
    <scope>NUCLEOTIDE SEQUENCE [LARGE SCALE GENOMIC DNA]</scope>
    <source>
        <strain evidence="7 8">3C</strain>
    </source>
</reference>
<keyword evidence="2" id="KW-0004">4Fe-4S</keyword>
<dbReference type="PROSITE" id="PS51379">
    <property type="entry name" value="4FE4S_FER_2"/>
    <property type="match status" value="1"/>
</dbReference>
<organism evidence="7 8">
    <name type="scientific">Gordonibacter pamelaeae</name>
    <dbReference type="NCBI Taxonomy" id="471189"/>
    <lineage>
        <taxon>Bacteria</taxon>
        <taxon>Bacillati</taxon>
        <taxon>Actinomycetota</taxon>
        <taxon>Coriobacteriia</taxon>
        <taxon>Eggerthellales</taxon>
        <taxon>Eggerthellaceae</taxon>
        <taxon>Gordonibacter</taxon>
    </lineage>
</organism>
<accession>A0A369M3U2</accession>
<dbReference type="GO" id="GO:0051539">
    <property type="term" value="F:4 iron, 4 sulfur cluster binding"/>
    <property type="evidence" value="ECO:0007669"/>
    <property type="project" value="UniProtKB-KW"/>
</dbReference>
<dbReference type="SUPFAM" id="SSF54862">
    <property type="entry name" value="4Fe-4S ferredoxins"/>
    <property type="match status" value="1"/>
</dbReference>
<evidence type="ECO:0000256" key="2">
    <source>
        <dbReference type="ARBA" id="ARBA00022485"/>
    </source>
</evidence>
<keyword evidence="6" id="KW-0411">Iron-sulfur</keyword>
<dbReference type="PANTHER" id="PTHR43545:SF1">
    <property type="entry name" value="HYDROGENASE-2 OPERON PROTEIN HYBA"/>
    <property type="match status" value="1"/>
</dbReference>
<keyword evidence="3" id="KW-0479">Metal-binding</keyword>
<keyword evidence="8" id="KW-1185">Reference proteome</keyword>
<dbReference type="OrthoDB" id="5432641at2"/>
<dbReference type="RefSeq" id="WP_015540524.1">
    <property type="nucleotide sequence ID" value="NZ_CABMMS010000004.1"/>
</dbReference>
<proteinExistence type="predicted"/>
<dbReference type="GeneID" id="78359491"/>
<gene>
    <name evidence="7" type="ORF">C1877_07245</name>
</gene>
<evidence type="ECO:0000256" key="5">
    <source>
        <dbReference type="ARBA" id="ARBA00023004"/>
    </source>
</evidence>
<dbReference type="Gene3D" id="3.30.70.20">
    <property type="match status" value="1"/>
</dbReference>
<dbReference type="EMBL" id="PPTS01000004">
    <property type="protein sequence ID" value="RDB65136.1"/>
    <property type="molecule type" value="Genomic_DNA"/>
</dbReference>
<keyword evidence="4" id="KW-0677">Repeat</keyword>
<dbReference type="InterPro" id="IPR017896">
    <property type="entry name" value="4Fe4S_Fe-S-bd"/>
</dbReference>
<dbReference type="AlphaFoldDB" id="A0A369M3U2"/>
<evidence type="ECO:0000256" key="4">
    <source>
        <dbReference type="ARBA" id="ARBA00022737"/>
    </source>
</evidence>
<comment type="caution">
    <text evidence="7">The sequence shown here is derived from an EMBL/GenBank/DDBJ whole genome shotgun (WGS) entry which is preliminary data.</text>
</comment>
<dbReference type="GO" id="GO:0030313">
    <property type="term" value="C:cell envelope"/>
    <property type="evidence" value="ECO:0007669"/>
    <property type="project" value="UniProtKB-SubCell"/>
</dbReference>
<evidence type="ECO:0000313" key="8">
    <source>
        <dbReference type="Proteomes" id="UP000254000"/>
    </source>
</evidence>
<evidence type="ECO:0000256" key="1">
    <source>
        <dbReference type="ARBA" id="ARBA00004196"/>
    </source>
</evidence>
<evidence type="ECO:0000256" key="6">
    <source>
        <dbReference type="ARBA" id="ARBA00023014"/>
    </source>
</evidence>
<name>A0A369M3U2_9ACTN</name>
<dbReference type="InterPro" id="IPR051555">
    <property type="entry name" value="FDH_Electron_Transfer_Unit"/>
</dbReference>